<feature type="transmembrane region" description="Helical" evidence="11">
    <location>
        <begin position="200"/>
        <end position="222"/>
    </location>
</feature>
<evidence type="ECO:0000256" key="2">
    <source>
        <dbReference type="ARBA" id="ARBA00004613"/>
    </source>
</evidence>
<evidence type="ECO:0000256" key="12">
    <source>
        <dbReference type="SAM" id="SignalP"/>
    </source>
</evidence>
<dbReference type="OrthoDB" id="4778251at2759"/>
<evidence type="ECO:0000256" key="5">
    <source>
        <dbReference type="ARBA" id="ARBA00022622"/>
    </source>
</evidence>
<evidence type="ECO:0000256" key="3">
    <source>
        <dbReference type="ARBA" id="ARBA00010031"/>
    </source>
</evidence>
<evidence type="ECO:0000256" key="8">
    <source>
        <dbReference type="ARBA" id="ARBA00023288"/>
    </source>
</evidence>
<comment type="similarity">
    <text evidence="3">Belongs to the RBT5 family.</text>
</comment>
<dbReference type="Proteomes" id="UP000622797">
    <property type="component" value="Unassembled WGS sequence"/>
</dbReference>
<reference evidence="14" key="1">
    <citation type="journal article" date="2020" name="BMC Genomics">
        <title>Correction to: Identification and distribution of gene clusters required for synthesis of sphingolipid metabolism inhibitors in diverse species of the filamentous fungus Fusarium.</title>
        <authorList>
            <person name="Kim H.S."/>
            <person name="Lohmar J.M."/>
            <person name="Busman M."/>
            <person name="Brown D.W."/>
            <person name="Naumann T.A."/>
            <person name="Divon H.H."/>
            <person name="Lysoe E."/>
            <person name="Uhlig S."/>
            <person name="Proctor R.H."/>
        </authorList>
    </citation>
    <scope>NUCLEOTIDE SEQUENCE</scope>
    <source>
        <strain evidence="14">NRRL 20472</strain>
    </source>
</reference>
<sequence length="287" mass="28639">MRFSLSTVVALGALQTLGVYADCISDCVESVKPTVGCPDATLAGCVCVNPEFAKGVAECARAPDCAAADDAINGFLSGGFCAGQPLPALPAAAATTTPTSDAATDAATSAAPDATDAASASDVPPVTSEAPEASATDSAETADPTATDASASATDAHSSSATSGAAGADATSGSSDDDSDKDEDDNEESSGGGMSGSAKAGVGVGVTLGILALLGIAGFFFWKKRQGQRDNLPRGNIAAVSPPMSGGDRGYPSPDQGSIVEKHGYDLEIMSHRYEDMLPREEPRHMV</sequence>
<evidence type="ECO:0000259" key="13">
    <source>
        <dbReference type="PROSITE" id="PS52012"/>
    </source>
</evidence>
<comment type="subcellular location">
    <subcellularLocation>
        <location evidence="1">Membrane</location>
        <topology evidence="1">Lipid-anchor</topology>
        <topology evidence="1">GPI-anchor</topology>
    </subcellularLocation>
    <subcellularLocation>
        <location evidence="2">Secreted</location>
    </subcellularLocation>
</comment>
<gene>
    <name evidence="14" type="ORF">FSARC_6150</name>
</gene>
<dbReference type="EMBL" id="JABEXW010000303">
    <property type="protein sequence ID" value="KAF4966151.1"/>
    <property type="molecule type" value="Genomic_DNA"/>
</dbReference>
<dbReference type="AlphaFoldDB" id="A0A8H4X9P4"/>
<keyword evidence="11" id="KW-0472">Membrane</keyword>
<feature type="compositionally biased region" description="Acidic residues" evidence="10">
    <location>
        <begin position="175"/>
        <end position="188"/>
    </location>
</feature>
<feature type="compositionally biased region" description="Low complexity" evidence="10">
    <location>
        <begin position="92"/>
        <end position="174"/>
    </location>
</feature>
<proteinExistence type="inferred from homology"/>
<dbReference type="GO" id="GO:0005576">
    <property type="term" value="C:extracellular region"/>
    <property type="evidence" value="ECO:0007669"/>
    <property type="project" value="UniProtKB-SubCell"/>
</dbReference>
<evidence type="ECO:0000256" key="4">
    <source>
        <dbReference type="ARBA" id="ARBA00022525"/>
    </source>
</evidence>
<protein>
    <recommendedName>
        <fullName evidence="13">CFEM domain-containing protein</fullName>
    </recommendedName>
</protein>
<feature type="signal peptide" evidence="12">
    <location>
        <begin position="1"/>
        <end position="21"/>
    </location>
</feature>
<evidence type="ECO:0000256" key="10">
    <source>
        <dbReference type="SAM" id="MobiDB-lite"/>
    </source>
</evidence>
<keyword evidence="6 12" id="KW-0732">Signal</keyword>
<comment type="caution">
    <text evidence="14">The sequence shown here is derived from an EMBL/GenBank/DDBJ whole genome shotgun (WGS) entry which is preliminary data.</text>
</comment>
<accession>A0A8H4X9P4</accession>
<name>A0A8H4X9P4_9HYPO</name>
<evidence type="ECO:0000313" key="15">
    <source>
        <dbReference type="Proteomes" id="UP000622797"/>
    </source>
</evidence>
<dbReference type="PROSITE" id="PS52012">
    <property type="entry name" value="CFEM"/>
    <property type="match status" value="1"/>
</dbReference>
<evidence type="ECO:0000256" key="6">
    <source>
        <dbReference type="ARBA" id="ARBA00022729"/>
    </source>
</evidence>
<keyword evidence="15" id="KW-1185">Reference proteome</keyword>
<keyword evidence="11" id="KW-1133">Transmembrane helix</keyword>
<keyword evidence="7" id="KW-1015">Disulfide bond</keyword>
<evidence type="ECO:0000256" key="11">
    <source>
        <dbReference type="SAM" id="Phobius"/>
    </source>
</evidence>
<comment type="caution">
    <text evidence="9">Lacks conserved residue(s) required for the propagation of feature annotation.</text>
</comment>
<keyword evidence="11" id="KW-0812">Transmembrane</keyword>
<evidence type="ECO:0000256" key="1">
    <source>
        <dbReference type="ARBA" id="ARBA00004589"/>
    </source>
</evidence>
<feature type="domain" description="CFEM" evidence="13">
    <location>
        <begin position="1"/>
        <end position="109"/>
    </location>
</feature>
<evidence type="ECO:0000313" key="14">
    <source>
        <dbReference type="EMBL" id="KAF4966151.1"/>
    </source>
</evidence>
<keyword evidence="5" id="KW-0336">GPI-anchor</keyword>
<dbReference type="GO" id="GO:0098552">
    <property type="term" value="C:side of membrane"/>
    <property type="evidence" value="ECO:0007669"/>
    <property type="project" value="UniProtKB-KW"/>
</dbReference>
<reference evidence="14" key="2">
    <citation type="submission" date="2020-05" db="EMBL/GenBank/DDBJ databases">
        <authorList>
            <person name="Kim H.-S."/>
            <person name="Proctor R.H."/>
            <person name="Brown D.W."/>
        </authorList>
    </citation>
    <scope>NUCLEOTIDE SEQUENCE</scope>
    <source>
        <strain evidence="14">NRRL 20472</strain>
    </source>
</reference>
<keyword evidence="4" id="KW-0964">Secreted</keyword>
<dbReference type="InterPro" id="IPR008427">
    <property type="entry name" value="Extracellular_membr_CFEM_dom"/>
</dbReference>
<evidence type="ECO:0000256" key="9">
    <source>
        <dbReference type="PROSITE-ProRule" id="PRU01356"/>
    </source>
</evidence>
<feature type="region of interest" description="Disordered" evidence="10">
    <location>
        <begin position="92"/>
        <end position="199"/>
    </location>
</feature>
<keyword evidence="5" id="KW-0325">Glycoprotein</keyword>
<keyword evidence="8" id="KW-0449">Lipoprotein</keyword>
<evidence type="ECO:0000256" key="7">
    <source>
        <dbReference type="ARBA" id="ARBA00023157"/>
    </source>
</evidence>
<feature type="chain" id="PRO_5034381352" description="CFEM domain-containing protein" evidence="12">
    <location>
        <begin position="22"/>
        <end position="287"/>
    </location>
</feature>
<organism evidence="14 15">
    <name type="scientific">Fusarium sarcochroum</name>
    <dbReference type="NCBI Taxonomy" id="1208366"/>
    <lineage>
        <taxon>Eukaryota</taxon>
        <taxon>Fungi</taxon>
        <taxon>Dikarya</taxon>
        <taxon>Ascomycota</taxon>
        <taxon>Pezizomycotina</taxon>
        <taxon>Sordariomycetes</taxon>
        <taxon>Hypocreomycetidae</taxon>
        <taxon>Hypocreales</taxon>
        <taxon>Nectriaceae</taxon>
        <taxon>Fusarium</taxon>
        <taxon>Fusarium lateritium species complex</taxon>
    </lineage>
</organism>